<evidence type="ECO:0000313" key="1">
    <source>
        <dbReference type="EMBL" id="MCW7554957.1"/>
    </source>
</evidence>
<protein>
    <submittedName>
        <fullName evidence="1">DNA-binding protein</fullName>
    </submittedName>
</protein>
<dbReference type="RefSeq" id="WP_262564716.1">
    <property type="nucleotide sequence ID" value="NZ_JAPFCC010000001.1"/>
</dbReference>
<dbReference type="GO" id="GO:0003677">
    <property type="term" value="F:DNA binding"/>
    <property type="evidence" value="ECO:0007669"/>
    <property type="project" value="UniProtKB-KW"/>
</dbReference>
<keyword evidence="2" id="KW-1185">Reference proteome</keyword>
<accession>A0ABT3N012</accession>
<keyword evidence="1" id="KW-0238">DNA-binding</keyword>
<organism evidence="1 2">
    <name type="scientific">Endozoicomonas gorgoniicola</name>
    <dbReference type="NCBI Taxonomy" id="1234144"/>
    <lineage>
        <taxon>Bacteria</taxon>
        <taxon>Pseudomonadati</taxon>
        <taxon>Pseudomonadota</taxon>
        <taxon>Gammaproteobacteria</taxon>
        <taxon>Oceanospirillales</taxon>
        <taxon>Endozoicomonadaceae</taxon>
        <taxon>Endozoicomonas</taxon>
    </lineage>
</organism>
<evidence type="ECO:0000313" key="2">
    <source>
        <dbReference type="Proteomes" id="UP001209854"/>
    </source>
</evidence>
<sequence length="122" mass="14129">MSAIKVIKTKQDHADAMERLMALMDIDHAEDSDEDNELEVLSLLIEQYESVHFPMDKPDPIDAIKFRMDQQGLTQKDMKLFLVLPVRYKKRPLSLAMIRRLHNGLDIPADVLIQRITTFLPV</sequence>
<dbReference type="EMBL" id="JAPFCC010000001">
    <property type="protein sequence ID" value="MCW7554957.1"/>
    <property type="molecule type" value="Genomic_DNA"/>
</dbReference>
<reference evidence="1 2" key="1">
    <citation type="submission" date="2022-10" db="EMBL/GenBank/DDBJ databases">
        <title>High-quality genome sequences of two octocoral-associated bacteria, Endozoicomonas euniceicola EF212 and Endozoicomonas gorgoniicola PS125.</title>
        <authorList>
            <person name="Chiou Y.-J."/>
            <person name="Chen Y.-H."/>
        </authorList>
    </citation>
    <scope>NUCLEOTIDE SEQUENCE [LARGE SCALE GENOMIC DNA]</scope>
    <source>
        <strain evidence="1 2">PS125</strain>
    </source>
</reference>
<gene>
    <name evidence="1" type="ORF">NX722_20505</name>
</gene>
<name>A0ABT3N012_9GAMM</name>
<dbReference type="Proteomes" id="UP001209854">
    <property type="component" value="Unassembled WGS sequence"/>
</dbReference>
<comment type="caution">
    <text evidence="1">The sequence shown here is derived from an EMBL/GenBank/DDBJ whole genome shotgun (WGS) entry which is preliminary data.</text>
</comment>
<proteinExistence type="predicted"/>